<name>A0ABQ3G804_9BURK</name>
<organism evidence="1 2">
    <name type="scientific">Pseudorhodoferax aquiterrae</name>
    <dbReference type="NCBI Taxonomy" id="747304"/>
    <lineage>
        <taxon>Bacteria</taxon>
        <taxon>Pseudomonadati</taxon>
        <taxon>Pseudomonadota</taxon>
        <taxon>Betaproteobacteria</taxon>
        <taxon>Burkholderiales</taxon>
        <taxon>Comamonadaceae</taxon>
    </lineage>
</organism>
<evidence type="ECO:0000313" key="2">
    <source>
        <dbReference type="Proteomes" id="UP000626210"/>
    </source>
</evidence>
<keyword evidence="2" id="KW-1185">Reference proteome</keyword>
<accession>A0ABQ3G804</accession>
<reference evidence="2" key="1">
    <citation type="journal article" date="2019" name="Int. J. Syst. Evol. Microbiol.">
        <title>The Global Catalogue of Microorganisms (GCM) 10K type strain sequencing project: providing services to taxonomists for standard genome sequencing and annotation.</title>
        <authorList>
            <consortium name="The Broad Institute Genomics Platform"/>
            <consortium name="The Broad Institute Genome Sequencing Center for Infectious Disease"/>
            <person name="Wu L."/>
            <person name="Ma J."/>
        </authorList>
    </citation>
    <scope>NUCLEOTIDE SEQUENCE [LARGE SCALE GENOMIC DNA]</scope>
    <source>
        <strain evidence="2">KCTC 23314</strain>
    </source>
</reference>
<protein>
    <recommendedName>
        <fullName evidence="3">Type IV pilus assembly protein PilV</fullName>
    </recommendedName>
</protein>
<gene>
    <name evidence="1" type="ORF">GCM10007320_46310</name>
</gene>
<sequence>MAMLVLSAGIGALAWTQARHLADGRDSAARSMAVLLTEDLADRMLFNRSATASGDYQLAWGERPASADCRSGPCPGSTLARADLSAWRDALAQALPGSDAHVFAAAGSGRQMGIAIAWRSGSTSALPPPTGFDCPAQRNCHVTYVPF</sequence>
<dbReference type="Proteomes" id="UP000626210">
    <property type="component" value="Unassembled WGS sequence"/>
</dbReference>
<comment type="caution">
    <text evidence="1">The sequence shown here is derived from an EMBL/GenBank/DDBJ whole genome shotgun (WGS) entry which is preliminary data.</text>
</comment>
<evidence type="ECO:0008006" key="3">
    <source>
        <dbReference type="Google" id="ProtNLM"/>
    </source>
</evidence>
<proteinExistence type="predicted"/>
<evidence type="ECO:0000313" key="1">
    <source>
        <dbReference type="EMBL" id="GHC94432.1"/>
    </source>
</evidence>
<dbReference type="EMBL" id="BMYK01000019">
    <property type="protein sequence ID" value="GHC94432.1"/>
    <property type="molecule type" value="Genomic_DNA"/>
</dbReference>